<comment type="caution">
    <text evidence="3">The sequence shown here is derived from an EMBL/GenBank/DDBJ whole genome shotgun (WGS) entry which is preliminary data.</text>
</comment>
<dbReference type="RefSeq" id="WP_081715191.1">
    <property type="nucleotide sequence ID" value="NZ_AUBJ02000001.1"/>
</dbReference>
<dbReference type="InterPro" id="IPR010300">
    <property type="entry name" value="CDO_1"/>
</dbReference>
<comment type="similarity">
    <text evidence="1">Belongs to the cysteine dioxygenase family.</text>
</comment>
<evidence type="ECO:0000256" key="1">
    <source>
        <dbReference type="ARBA" id="ARBA00006622"/>
    </source>
</evidence>
<accession>A0ABT1JIY3</accession>
<dbReference type="CDD" id="cd10548">
    <property type="entry name" value="cupin_CDO"/>
    <property type="match status" value="1"/>
</dbReference>
<dbReference type="EMBL" id="AUBJ02000001">
    <property type="protein sequence ID" value="MCP2332116.1"/>
    <property type="molecule type" value="Genomic_DNA"/>
</dbReference>
<keyword evidence="4" id="KW-1185">Reference proteome</keyword>
<feature type="region of interest" description="Disordered" evidence="2">
    <location>
        <begin position="232"/>
        <end position="254"/>
    </location>
</feature>
<keyword evidence="3" id="KW-0413">Isomerase</keyword>
<dbReference type="Gene3D" id="2.60.120.10">
    <property type="entry name" value="Jelly Rolls"/>
    <property type="match status" value="1"/>
</dbReference>
<feature type="region of interest" description="Disordered" evidence="2">
    <location>
        <begin position="1"/>
        <end position="66"/>
    </location>
</feature>
<evidence type="ECO:0000256" key="2">
    <source>
        <dbReference type="SAM" id="MobiDB-lite"/>
    </source>
</evidence>
<dbReference type="Proteomes" id="UP000791080">
    <property type="component" value="Unassembled WGS sequence"/>
</dbReference>
<dbReference type="InterPro" id="IPR014710">
    <property type="entry name" value="RmlC-like_jellyroll"/>
</dbReference>
<dbReference type="GO" id="GO:0016853">
    <property type="term" value="F:isomerase activity"/>
    <property type="evidence" value="ECO:0007669"/>
    <property type="project" value="UniProtKB-KW"/>
</dbReference>
<gene>
    <name evidence="3" type="ORF">G443_002386</name>
</gene>
<protein>
    <submittedName>
        <fullName evidence="3">Mannose-6-phosphate isomerase, cupin superfamily</fullName>
    </submittedName>
</protein>
<proteinExistence type="inferred from homology"/>
<evidence type="ECO:0000313" key="3">
    <source>
        <dbReference type="EMBL" id="MCP2332116.1"/>
    </source>
</evidence>
<reference evidence="3 4" key="2">
    <citation type="submission" date="2022-06" db="EMBL/GenBank/DDBJ databases">
        <title>Genomic Encyclopedia of Type Strains, Phase I: the one thousand microbial genomes (KMG-I) project.</title>
        <authorList>
            <person name="Kyrpides N."/>
        </authorList>
    </citation>
    <scope>NUCLEOTIDE SEQUENCE [LARGE SCALE GENOMIC DNA]</scope>
    <source>
        <strain evidence="3 4">DSM 43889</strain>
    </source>
</reference>
<dbReference type="Pfam" id="PF05995">
    <property type="entry name" value="CDO_I"/>
    <property type="match status" value="1"/>
</dbReference>
<feature type="compositionally biased region" description="Low complexity" evidence="2">
    <location>
        <begin position="1"/>
        <end position="20"/>
    </location>
</feature>
<evidence type="ECO:0000313" key="4">
    <source>
        <dbReference type="Proteomes" id="UP000791080"/>
    </source>
</evidence>
<reference evidence="3 4" key="1">
    <citation type="submission" date="2013-07" db="EMBL/GenBank/DDBJ databases">
        <authorList>
            <consortium name="DOE Joint Genome Institute"/>
            <person name="Reeve W."/>
            <person name="Huntemann M."/>
            <person name="Han J."/>
            <person name="Chen A."/>
            <person name="Kyrpides N."/>
            <person name="Mavromatis K."/>
            <person name="Markowitz V."/>
            <person name="Palaniappan K."/>
            <person name="Ivanova N."/>
            <person name="Schaumberg A."/>
            <person name="Pati A."/>
            <person name="Liolios K."/>
            <person name="Nordberg H.P."/>
            <person name="Cantor M.N."/>
            <person name="Hua S.X."/>
            <person name="Woyke T."/>
        </authorList>
    </citation>
    <scope>NUCLEOTIDE SEQUENCE [LARGE SCALE GENOMIC DNA]</scope>
    <source>
        <strain evidence="3 4">DSM 43889</strain>
    </source>
</reference>
<sequence>MSAPTTTTAAAPSPTNAGGTSTNRPHPSPTDPATTPVIDATSPDATSPNGTGTAHPAATPPAPGEVDVHEALDVPAFRRLLRPDRLRWSAGELRDLTRSTALDLAAPLLRLARYVPAQRWWARLALTEGVEVWLLTWMPGQGTEPHDHGGAAGSFTVLAGEVREDYRYPRGPVRAATRRVGDALGFGAGRAHQVRNTGARDAVTVHAYSPPLVPTREYRSLADIPDRIAALPAPARRSTASEEPSRSPGVLAPAPLRAVHASVLGK</sequence>
<dbReference type="SUPFAM" id="SSF51182">
    <property type="entry name" value="RmlC-like cupins"/>
    <property type="match status" value="1"/>
</dbReference>
<name>A0ABT1JIY3_ACTCY</name>
<dbReference type="InterPro" id="IPR011051">
    <property type="entry name" value="RmlC_Cupin_sf"/>
</dbReference>
<organism evidence="3 4">
    <name type="scientific">Actinoalloteichus caeruleus DSM 43889</name>
    <dbReference type="NCBI Taxonomy" id="1120930"/>
    <lineage>
        <taxon>Bacteria</taxon>
        <taxon>Bacillati</taxon>
        <taxon>Actinomycetota</taxon>
        <taxon>Actinomycetes</taxon>
        <taxon>Pseudonocardiales</taxon>
        <taxon>Pseudonocardiaceae</taxon>
        <taxon>Actinoalloteichus</taxon>
        <taxon>Actinoalloteichus cyanogriseus</taxon>
    </lineage>
</organism>